<name>A0A256G5E2_9HYPH</name>
<sequence>MGRLVDAARAIPPERIAMRITKAAKTQYRTIVMKMGE</sequence>
<reference evidence="1 2" key="1">
    <citation type="submission" date="2017-07" db="EMBL/GenBank/DDBJ databases">
        <title>Phylogenetic study on the rhizospheric bacterium Ochrobactrum sp. A44.</title>
        <authorList>
            <person name="Krzyzanowska D.M."/>
            <person name="Ossowicki A."/>
            <person name="Rajewska M."/>
            <person name="Maciag T."/>
            <person name="Kaczynski Z."/>
            <person name="Czerwicka M."/>
            <person name="Jafra S."/>
        </authorList>
    </citation>
    <scope>NUCLEOTIDE SEQUENCE [LARGE SCALE GENOMIC DNA]</scope>
    <source>
        <strain evidence="1 2">DSM 7216</strain>
    </source>
</reference>
<evidence type="ECO:0000313" key="2">
    <source>
        <dbReference type="Proteomes" id="UP000215590"/>
    </source>
</evidence>
<keyword evidence="2" id="KW-1185">Reference proteome</keyword>
<dbReference type="EMBL" id="NNRJ01000007">
    <property type="protein sequence ID" value="OYR22322.1"/>
    <property type="molecule type" value="Genomic_DNA"/>
</dbReference>
<dbReference type="Proteomes" id="UP000215590">
    <property type="component" value="Unassembled WGS sequence"/>
</dbReference>
<dbReference type="AlphaFoldDB" id="A0A256G5E2"/>
<evidence type="ECO:0000313" key="1">
    <source>
        <dbReference type="EMBL" id="OYR22322.1"/>
    </source>
</evidence>
<protein>
    <submittedName>
        <fullName evidence="1">Uncharacterized protein</fullName>
    </submittedName>
</protein>
<accession>A0A256G5E2</accession>
<gene>
    <name evidence="1" type="ORF">CEV31_0241</name>
</gene>
<comment type="caution">
    <text evidence="1">The sequence shown here is derived from an EMBL/GenBank/DDBJ whole genome shotgun (WGS) entry which is preliminary data.</text>
</comment>
<proteinExistence type="predicted"/>
<organism evidence="1 2">
    <name type="scientific">Brucella thiophenivorans</name>
    <dbReference type="NCBI Taxonomy" id="571255"/>
    <lineage>
        <taxon>Bacteria</taxon>
        <taxon>Pseudomonadati</taxon>
        <taxon>Pseudomonadota</taxon>
        <taxon>Alphaproteobacteria</taxon>
        <taxon>Hyphomicrobiales</taxon>
        <taxon>Brucellaceae</taxon>
        <taxon>Brucella/Ochrobactrum group</taxon>
        <taxon>Brucella</taxon>
    </lineage>
</organism>